<keyword evidence="3" id="KW-1185">Reference proteome</keyword>
<keyword evidence="1" id="KW-1133">Transmembrane helix</keyword>
<keyword evidence="1" id="KW-0812">Transmembrane</keyword>
<protein>
    <submittedName>
        <fullName evidence="2">Uncharacterized protein</fullName>
    </submittedName>
</protein>
<dbReference type="RefSeq" id="WP_317234616.1">
    <property type="nucleotide sequence ID" value="NZ_JAWJUL010000178.1"/>
</dbReference>
<evidence type="ECO:0000313" key="2">
    <source>
        <dbReference type="EMBL" id="MDV3443319.1"/>
    </source>
</evidence>
<comment type="caution">
    <text evidence="2">The sequence shown here is derived from an EMBL/GenBank/DDBJ whole genome shotgun (WGS) entry which is preliminary data.</text>
</comment>
<keyword evidence="1" id="KW-0472">Membrane</keyword>
<evidence type="ECO:0000256" key="1">
    <source>
        <dbReference type="SAM" id="Phobius"/>
    </source>
</evidence>
<gene>
    <name evidence="2" type="ORF">R0G64_28310</name>
</gene>
<organism evidence="2 3">
    <name type="scientific">Metapseudomonas otitidis</name>
    <dbReference type="NCBI Taxonomy" id="319939"/>
    <lineage>
        <taxon>Bacteria</taxon>
        <taxon>Pseudomonadati</taxon>
        <taxon>Pseudomonadota</taxon>
        <taxon>Gammaproteobacteria</taxon>
        <taxon>Pseudomonadales</taxon>
        <taxon>Pseudomonadaceae</taxon>
        <taxon>Metapseudomonas</taxon>
    </lineage>
</organism>
<dbReference type="Proteomes" id="UP001273935">
    <property type="component" value="Unassembled WGS sequence"/>
</dbReference>
<name>A0ABU3XZZ7_9GAMM</name>
<feature type="transmembrane region" description="Helical" evidence="1">
    <location>
        <begin position="114"/>
        <end position="135"/>
    </location>
</feature>
<dbReference type="EMBL" id="JAWJUL010000178">
    <property type="protein sequence ID" value="MDV3443319.1"/>
    <property type="molecule type" value="Genomic_DNA"/>
</dbReference>
<accession>A0ABU3XZZ7</accession>
<feature type="transmembrane region" description="Helical" evidence="1">
    <location>
        <begin position="74"/>
        <end position="94"/>
    </location>
</feature>
<proteinExistence type="predicted"/>
<reference evidence="2 3" key="1">
    <citation type="submission" date="2023-10" db="EMBL/GenBank/DDBJ databases">
        <title>Pseudomonas otitidis isolated from a paediatric patient with cystic fibrosis in Chile.</title>
        <authorList>
            <person name="Amsteins-Romero L."/>
            <person name="Opazo-Capurro A."/>
            <person name="Matus-Kohler M."/>
            <person name="Gonzalez-Rocha G."/>
        </authorList>
    </citation>
    <scope>NUCLEOTIDE SEQUENCE [LARGE SCALE GENOMIC DNA]</scope>
    <source>
        <strain evidence="2 3">P-714</strain>
    </source>
</reference>
<evidence type="ECO:0000313" key="3">
    <source>
        <dbReference type="Proteomes" id="UP001273935"/>
    </source>
</evidence>
<sequence length="136" mass="14380">MSILIGLAHEGVFNAAAATQLVFRRPAKLRAAYFLDGPTMLEWTTLTARQRGTALIVLLMPLSLLLTQPFNAQALLETAALCSLFAGLALAPQVVRGRLLQSLRDGQRLPAPSLGLFAGALVLMVLARLAGMVGAS</sequence>